<dbReference type="Gene3D" id="1.25.40.390">
    <property type="match status" value="1"/>
</dbReference>
<comment type="caution">
    <text evidence="8">The sequence shown here is derived from an EMBL/GenBank/DDBJ whole genome shotgun (WGS) entry which is preliminary data.</text>
</comment>
<evidence type="ECO:0000313" key="9">
    <source>
        <dbReference type="Proteomes" id="UP000265926"/>
    </source>
</evidence>
<dbReference type="InterPro" id="IPR033985">
    <property type="entry name" value="SusD-like_N"/>
</dbReference>
<keyword evidence="5" id="KW-0998">Cell outer membrane</keyword>
<comment type="similarity">
    <text evidence="2">Belongs to the SusD family.</text>
</comment>
<proteinExistence type="inferred from homology"/>
<dbReference type="GO" id="GO:0009279">
    <property type="term" value="C:cell outer membrane"/>
    <property type="evidence" value="ECO:0007669"/>
    <property type="project" value="UniProtKB-SubCell"/>
</dbReference>
<evidence type="ECO:0000256" key="5">
    <source>
        <dbReference type="ARBA" id="ARBA00023237"/>
    </source>
</evidence>
<keyword evidence="9" id="KW-1185">Reference proteome</keyword>
<evidence type="ECO:0000313" key="8">
    <source>
        <dbReference type="EMBL" id="RIJ50842.1"/>
    </source>
</evidence>
<dbReference type="InterPro" id="IPR012944">
    <property type="entry name" value="SusD_RagB_dom"/>
</dbReference>
<evidence type="ECO:0000259" key="6">
    <source>
        <dbReference type="Pfam" id="PF07980"/>
    </source>
</evidence>
<dbReference type="RefSeq" id="WP_119436311.1">
    <property type="nucleotide sequence ID" value="NZ_QWGR01000001.1"/>
</dbReference>
<evidence type="ECO:0000256" key="1">
    <source>
        <dbReference type="ARBA" id="ARBA00004442"/>
    </source>
</evidence>
<dbReference type="Pfam" id="PF07980">
    <property type="entry name" value="SusD_RagB"/>
    <property type="match status" value="1"/>
</dbReference>
<dbReference type="OrthoDB" id="5694214at2"/>
<protein>
    <submittedName>
        <fullName evidence="8">RagB/SusD family nutrient uptake outer membrane protein</fullName>
    </submittedName>
</protein>
<accession>A0A399T7K7</accession>
<evidence type="ECO:0000259" key="7">
    <source>
        <dbReference type="Pfam" id="PF14322"/>
    </source>
</evidence>
<organism evidence="8 9">
    <name type="scientific">Maribellus luteus</name>
    <dbReference type="NCBI Taxonomy" id="2305463"/>
    <lineage>
        <taxon>Bacteria</taxon>
        <taxon>Pseudomonadati</taxon>
        <taxon>Bacteroidota</taxon>
        <taxon>Bacteroidia</taxon>
        <taxon>Marinilabiliales</taxon>
        <taxon>Prolixibacteraceae</taxon>
        <taxon>Maribellus</taxon>
    </lineage>
</organism>
<keyword evidence="3" id="KW-0732">Signal</keyword>
<evidence type="ECO:0000256" key="2">
    <source>
        <dbReference type="ARBA" id="ARBA00006275"/>
    </source>
</evidence>
<evidence type="ECO:0000256" key="3">
    <source>
        <dbReference type="ARBA" id="ARBA00022729"/>
    </source>
</evidence>
<name>A0A399T7K7_9BACT</name>
<evidence type="ECO:0000256" key="4">
    <source>
        <dbReference type="ARBA" id="ARBA00023136"/>
    </source>
</evidence>
<reference evidence="8 9" key="1">
    <citation type="submission" date="2018-08" db="EMBL/GenBank/DDBJ databases">
        <title>Pallidiluteibacterium maritimus gen. nov., sp. nov., isolated from coastal sediment.</title>
        <authorList>
            <person name="Zhou L.Y."/>
        </authorList>
    </citation>
    <scope>NUCLEOTIDE SEQUENCE [LARGE SCALE GENOMIC DNA]</scope>
    <source>
        <strain evidence="8 9">XSD2</strain>
    </source>
</reference>
<dbReference type="PROSITE" id="PS51257">
    <property type="entry name" value="PROKAR_LIPOPROTEIN"/>
    <property type="match status" value="1"/>
</dbReference>
<dbReference type="SUPFAM" id="SSF48452">
    <property type="entry name" value="TPR-like"/>
    <property type="match status" value="1"/>
</dbReference>
<comment type="subcellular location">
    <subcellularLocation>
        <location evidence="1">Cell outer membrane</location>
    </subcellularLocation>
</comment>
<feature type="domain" description="RagB/SusD" evidence="6">
    <location>
        <begin position="246"/>
        <end position="548"/>
    </location>
</feature>
<gene>
    <name evidence="8" type="ORF">D1614_02670</name>
</gene>
<dbReference type="InterPro" id="IPR011990">
    <property type="entry name" value="TPR-like_helical_dom_sf"/>
</dbReference>
<dbReference type="Proteomes" id="UP000265926">
    <property type="component" value="Unassembled WGS sequence"/>
</dbReference>
<feature type="domain" description="SusD-like N-terminal" evidence="7">
    <location>
        <begin position="60"/>
        <end position="205"/>
    </location>
</feature>
<dbReference type="Pfam" id="PF14322">
    <property type="entry name" value="SusD-like_3"/>
    <property type="match status" value="1"/>
</dbReference>
<dbReference type="EMBL" id="QWGR01000001">
    <property type="protein sequence ID" value="RIJ50842.1"/>
    <property type="molecule type" value="Genomic_DNA"/>
</dbReference>
<sequence>MKKIYIILAIVGLLSTSCEKDLLNKQPLDKFSEIDVWNDGPLAEGFVFDIYADVIGHYKNQNTDTWTDNSVPNSGSSTEQSGSIENTNDYGWNKYGIIRKCNLAIDKLSNEESTINESSRKLLLAETHLLRGMMYYWMARRFGGVMLVDNVLTAEDEMQLPRANERAVYDFIYDDISAAISGLGETAAPGRLNKAAAYAFESMVALQDADYDKVIEAADAVEEFNYSLDPVYSNMFNSYNGTLSSPEVIFVFMAGADHNNYIDTRMFANLCNVYNGEKLLETAIPQFDPDDIFNAWPERWPSQELVDAYLFNENGVVSQKAGVDFQGQPSRLMWQNRDARFEQSIVHDSAQYRNSIFTYRVGGNSHWTSNPLSTWGMSKTGYMFRKWMYEQDFFFYNYPVDWAEPIFRLGEVYLNKAEAYGRKKNIPKAIEYMNKTRTTHGGLPALDAGASEADFWKYYKIERRVEMVQEDDRYWSLIRWAKAEEANSIPELDGYKLHGLDMQWDGLVNVIESPWAVSMNFEYPKRLYFPVPDGEIRQNDKLTQNPDWN</sequence>
<dbReference type="AlphaFoldDB" id="A0A399T7K7"/>
<keyword evidence="4" id="KW-0472">Membrane</keyword>